<organism evidence="3 4">
    <name type="scientific">Astyanax mexicanus</name>
    <name type="common">Blind cave fish</name>
    <name type="synonym">Astyanax fasciatus mexicanus</name>
    <dbReference type="NCBI Taxonomy" id="7994"/>
    <lineage>
        <taxon>Eukaryota</taxon>
        <taxon>Metazoa</taxon>
        <taxon>Chordata</taxon>
        <taxon>Craniata</taxon>
        <taxon>Vertebrata</taxon>
        <taxon>Euteleostomi</taxon>
        <taxon>Actinopterygii</taxon>
        <taxon>Neopterygii</taxon>
        <taxon>Teleostei</taxon>
        <taxon>Ostariophysi</taxon>
        <taxon>Characiformes</taxon>
        <taxon>Characoidei</taxon>
        <taxon>Acestrorhamphidae</taxon>
        <taxon>Acestrorhamphinae</taxon>
        <taxon>Astyanax</taxon>
    </lineage>
</organism>
<dbReference type="GO" id="GO:0004888">
    <property type="term" value="F:transmembrane signaling receptor activity"/>
    <property type="evidence" value="ECO:0007669"/>
    <property type="project" value="InterPro"/>
</dbReference>
<reference evidence="3" key="3">
    <citation type="submission" date="2025-08" db="UniProtKB">
        <authorList>
            <consortium name="Ensembl"/>
        </authorList>
    </citation>
    <scope>IDENTIFICATION</scope>
</reference>
<keyword evidence="2" id="KW-1133">Transmembrane helix</keyword>
<dbReference type="Bgee" id="ENSAMXG00000031228">
    <property type="expression patterns" value="Expressed in liver and 4 other cell types or tissues"/>
</dbReference>
<dbReference type="InterPro" id="IPR016186">
    <property type="entry name" value="C-type_lectin-like/link_sf"/>
</dbReference>
<keyword evidence="2" id="KW-0472">Membrane</keyword>
<evidence type="ECO:0000256" key="2">
    <source>
        <dbReference type="SAM" id="Phobius"/>
    </source>
</evidence>
<accession>A0A3B1JWC9</accession>
<keyword evidence="2" id="KW-0812">Transmembrane</keyword>
<dbReference type="GO" id="GO:0005886">
    <property type="term" value="C:plasma membrane"/>
    <property type="evidence" value="ECO:0007669"/>
    <property type="project" value="InterPro"/>
</dbReference>
<dbReference type="Gene3D" id="1.20.1270.70">
    <property type="entry name" value="Designed single chain three-helix bundle"/>
    <property type="match status" value="1"/>
</dbReference>
<dbReference type="Proteomes" id="UP000018467">
    <property type="component" value="Unassembled WGS sequence"/>
</dbReference>
<dbReference type="Gene3D" id="3.10.100.10">
    <property type="entry name" value="Mannose-Binding Protein A, subunit A"/>
    <property type="match status" value="1"/>
</dbReference>
<keyword evidence="1" id="KW-0175">Coiled coil</keyword>
<name>A0A3B1JWC9_ASTMX</name>
<evidence type="ECO:0008006" key="5">
    <source>
        <dbReference type="Google" id="ProtNLM"/>
    </source>
</evidence>
<dbReference type="Ensembl" id="ENSAMXT00000056424.1">
    <property type="protein sequence ID" value="ENSAMXP00000046026.1"/>
    <property type="gene ID" value="ENSAMXG00000031228.1"/>
</dbReference>
<protein>
    <recommendedName>
        <fullName evidence="5">C-type lectin domain-containing protein</fullName>
    </recommendedName>
</protein>
<feature type="coiled-coil region" evidence="1">
    <location>
        <begin position="70"/>
        <end position="125"/>
    </location>
</feature>
<evidence type="ECO:0000313" key="4">
    <source>
        <dbReference type="Proteomes" id="UP000018467"/>
    </source>
</evidence>
<feature type="transmembrane region" description="Helical" evidence="2">
    <location>
        <begin position="45"/>
        <end position="68"/>
    </location>
</feature>
<proteinExistence type="predicted"/>
<evidence type="ECO:0000313" key="3">
    <source>
        <dbReference type="Ensembl" id="ENSAMXP00000046026.1"/>
    </source>
</evidence>
<reference evidence="4" key="1">
    <citation type="submission" date="2013-03" db="EMBL/GenBank/DDBJ databases">
        <authorList>
            <person name="Jeffery W."/>
            <person name="Warren W."/>
            <person name="Wilson R.K."/>
        </authorList>
    </citation>
    <scope>NUCLEOTIDE SEQUENCE</scope>
    <source>
        <strain evidence="4">female</strain>
    </source>
</reference>
<dbReference type="SUPFAM" id="SSF56436">
    <property type="entry name" value="C-type lectin-like"/>
    <property type="match status" value="1"/>
</dbReference>
<dbReference type="InterPro" id="IPR016187">
    <property type="entry name" value="CTDL_fold"/>
</dbReference>
<dbReference type="AlphaFoldDB" id="A0A3B1JWC9"/>
<evidence type="ECO:0000256" key="1">
    <source>
        <dbReference type="SAM" id="Coils"/>
    </source>
</evidence>
<keyword evidence="4" id="KW-1185">Reference proteome</keyword>
<sequence>MRDATEASSSNSNEYHDEFDNTDTKAIWNKNTVSRFTAVPPAGQFRWYLCLFGVSVFISLSLIIAISVTKVNLDGKLSAVEKEISNLTQTLMSITARMNRLDQHGENLQQNVRQLGANLDTLHEQSEDMSFNVERIEEFASQLKCLFNKLNNVTQDQCCPLQWSLFSNHCYYFSDYGMSWHKARDQCENMKAELLILKSREEKVHNPTSPNTTH</sequence>
<dbReference type="PANTHER" id="PTHR15028:SF6">
    <property type="entry name" value="B-CELL DIFFERENTIATION ANTIGEN CD72"/>
    <property type="match status" value="1"/>
</dbReference>
<dbReference type="PANTHER" id="PTHR15028">
    <property type="entry name" value="CD72-RELATED"/>
    <property type="match status" value="1"/>
</dbReference>
<reference evidence="4" key="2">
    <citation type="journal article" date="2014" name="Nat. Commun.">
        <title>The cavefish genome reveals candidate genes for eye loss.</title>
        <authorList>
            <person name="McGaugh S.E."/>
            <person name="Gross J.B."/>
            <person name="Aken B."/>
            <person name="Blin M."/>
            <person name="Borowsky R."/>
            <person name="Chalopin D."/>
            <person name="Hinaux H."/>
            <person name="Jeffery W.R."/>
            <person name="Keene A."/>
            <person name="Ma L."/>
            <person name="Minx P."/>
            <person name="Murphy D."/>
            <person name="O'Quin K.E."/>
            <person name="Retaux S."/>
            <person name="Rohner N."/>
            <person name="Searle S.M."/>
            <person name="Stahl B.A."/>
            <person name="Tabin C."/>
            <person name="Volff J.N."/>
            <person name="Yoshizawa M."/>
            <person name="Warren W.C."/>
        </authorList>
    </citation>
    <scope>NUCLEOTIDE SEQUENCE [LARGE SCALE GENOMIC DNA]</scope>
    <source>
        <strain evidence="4">female</strain>
    </source>
</reference>
<reference evidence="3" key="4">
    <citation type="submission" date="2025-09" db="UniProtKB">
        <authorList>
            <consortium name="Ensembl"/>
        </authorList>
    </citation>
    <scope>IDENTIFICATION</scope>
</reference>
<dbReference type="InterPro" id="IPR039689">
    <property type="entry name" value="CD72"/>
</dbReference>